<dbReference type="Proteomes" id="UP000006238">
    <property type="component" value="Unassembled WGS sequence"/>
</dbReference>
<dbReference type="InterPro" id="IPR001647">
    <property type="entry name" value="HTH_TetR"/>
</dbReference>
<keyword evidence="5" id="KW-1185">Reference proteome</keyword>
<comment type="caution">
    <text evidence="4">The sequence shown here is derived from an EMBL/GenBank/DDBJ whole genome shotgun (WGS) entry which is preliminary data.</text>
</comment>
<dbReference type="Gene3D" id="1.10.357.10">
    <property type="entry name" value="Tetracycline Repressor, domain 2"/>
    <property type="match status" value="1"/>
</dbReference>
<evidence type="ECO:0000313" key="4">
    <source>
        <dbReference type="EMBL" id="EFF68061.1"/>
    </source>
</evidence>
<dbReference type="STRING" id="45851.BHV86_05810"/>
<keyword evidence="1 2" id="KW-0238">DNA-binding</keyword>
<dbReference type="PROSITE" id="PS50977">
    <property type="entry name" value="HTH_TETR_2"/>
    <property type="match status" value="1"/>
</dbReference>
<evidence type="ECO:0000256" key="2">
    <source>
        <dbReference type="PROSITE-ProRule" id="PRU00335"/>
    </source>
</evidence>
<feature type="domain" description="HTH tetR-type" evidence="3">
    <location>
        <begin position="6"/>
        <end position="66"/>
    </location>
</feature>
<dbReference type="eggNOG" id="COG1309">
    <property type="taxonomic scope" value="Bacteria"/>
</dbReference>
<dbReference type="InterPro" id="IPR009057">
    <property type="entry name" value="Homeodomain-like_sf"/>
</dbReference>
<name>D4S131_9FIRM</name>
<dbReference type="InterPro" id="IPR050624">
    <property type="entry name" value="HTH-type_Tx_Regulator"/>
</dbReference>
<reference evidence="4 5" key="1">
    <citation type="submission" date="2010-02" db="EMBL/GenBank/DDBJ databases">
        <authorList>
            <person name="Weinstock G."/>
            <person name="Sodergren E."/>
            <person name="Clifton S."/>
            <person name="Fulton L."/>
            <person name="Fulton B."/>
            <person name="Courtney L."/>
            <person name="Fronick C."/>
            <person name="Harrison M."/>
            <person name="Strong C."/>
            <person name="Farmer C."/>
            <person name="Delahaunty K."/>
            <person name="Markovic C."/>
            <person name="Hall O."/>
            <person name="Minx P."/>
            <person name="Tomlinson C."/>
            <person name="Mitreva M."/>
            <person name="Nelson J."/>
            <person name="Hou S."/>
            <person name="Wollam A."/>
            <person name="Pepin K.H."/>
            <person name="Johnson M."/>
            <person name="Bhonagiri V."/>
            <person name="Zhang X."/>
            <person name="Suruliraj S."/>
            <person name="Warren W."/>
            <person name="Chinwalla A."/>
            <person name="Mardis E.R."/>
            <person name="Wilson R.K."/>
        </authorList>
    </citation>
    <scope>NUCLEOTIDE SEQUENCE [LARGE SCALE GENOMIC DNA]</scope>
    <source>
        <strain evidence="4 5">DSM 2876</strain>
    </source>
</reference>
<dbReference type="PANTHER" id="PTHR43479">
    <property type="entry name" value="ACREF/ENVCD OPERON REPRESSOR-RELATED"/>
    <property type="match status" value="1"/>
</dbReference>
<dbReference type="AlphaFoldDB" id="D4S131"/>
<dbReference type="EMBL" id="ABWN01000032">
    <property type="protein sequence ID" value="EFF68061.1"/>
    <property type="molecule type" value="Genomic_DNA"/>
</dbReference>
<protein>
    <recommendedName>
        <fullName evidence="3">HTH tetR-type domain-containing protein</fullName>
    </recommendedName>
</protein>
<feature type="DNA-binding region" description="H-T-H motif" evidence="2">
    <location>
        <begin position="29"/>
        <end position="48"/>
    </location>
</feature>
<dbReference type="HOGENOM" id="CLU_087539_0_2_9"/>
<evidence type="ECO:0000313" key="5">
    <source>
        <dbReference type="Proteomes" id="UP000006238"/>
    </source>
</evidence>
<evidence type="ECO:0000259" key="3">
    <source>
        <dbReference type="PROSITE" id="PS50977"/>
    </source>
</evidence>
<sequence length="171" mass="19943">MDLRMKKTLAAIRNAFIELRSHKPLEKITIKELTEKAEISKATFYLHYQDVYDLSSSIQEEIIDEVFSNIENPETILSDTEGFTRTLFYATSASKALIDIVFADNQAIVLPEKIEEKIKKSIFTIHPEFKDDIRLNISITFRVQGAYNVYRKYYGIYEQEEIINNLCVIFN</sequence>
<organism evidence="4 5">
    <name type="scientific">Eshraghiella crossota DSM 2876</name>
    <dbReference type="NCBI Taxonomy" id="511680"/>
    <lineage>
        <taxon>Bacteria</taxon>
        <taxon>Bacillati</taxon>
        <taxon>Bacillota</taxon>
        <taxon>Clostridia</taxon>
        <taxon>Lachnospirales</taxon>
        <taxon>Lachnospiraceae</taxon>
        <taxon>Eshraghiella</taxon>
    </lineage>
</organism>
<dbReference type="PANTHER" id="PTHR43479:SF7">
    <property type="entry name" value="TETR-FAMILY TRANSCRIPTIONAL REGULATOR"/>
    <property type="match status" value="1"/>
</dbReference>
<dbReference type="SUPFAM" id="SSF46689">
    <property type="entry name" value="Homeodomain-like"/>
    <property type="match status" value="1"/>
</dbReference>
<evidence type="ECO:0000256" key="1">
    <source>
        <dbReference type="ARBA" id="ARBA00023125"/>
    </source>
</evidence>
<proteinExistence type="predicted"/>
<dbReference type="GO" id="GO:0003677">
    <property type="term" value="F:DNA binding"/>
    <property type="evidence" value="ECO:0007669"/>
    <property type="project" value="UniProtKB-UniRule"/>
</dbReference>
<dbReference type="RefSeq" id="WP_005603619.1">
    <property type="nucleotide sequence ID" value="NZ_GG663524.1"/>
</dbReference>
<accession>D4S131</accession>
<gene>
    <name evidence="4" type="ORF">BUTYVIB_01801</name>
</gene>